<feature type="transmembrane region" description="Helical" evidence="1">
    <location>
        <begin position="6"/>
        <end position="23"/>
    </location>
</feature>
<evidence type="ECO:0000313" key="2">
    <source>
        <dbReference type="EMBL" id="MFD1248618.1"/>
    </source>
</evidence>
<comment type="caution">
    <text evidence="2">The sequence shown here is derived from an EMBL/GenBank/DDBJ whole genome shotgun (WGS) entry which is preliminary data.</text>
</comment>
<feature type="transmembrane region" description="Helical" evidence="1">
    <location>
        <begin position="30"/>
        <end position="51"/>
    </location>
</feature>
<keyword evidence="1" id="KW-0472">Membrane</keyword>
<dbReference type="EMBL" id="JBHTLX010000017">
    <property type="protein sequence ID" value="MFD1248618.1"/>
    <property type="molecule type" value="Genomic_DNA"/>
</dbReference>
<name>A0ABW3W2A0_9ACTN</name>
<evidence type="ECO:0000256" key="1">
    <source>
        <dbReference type="SAM" id="Phobius"/>
    </source>
</evidence>
<organism evidence="2 3">
    <name type="scientific">Nocardioides ginsengisoli</name>
    <dbReference type="NCBI Taxonomy" id="363868"/>
    <lineage>
        <taxon>Bacteria</taxon>
        <taxon>Bacillati</taxon>
        <taxon>Actinomycetota</taxon>
        <taxon>Actinomycetes</taxon>
        <taxon>Propionibacteriales</taxon>
        <taxon>Nocardioidaceae</taxon>
        <taxon>Nocardioides</taxon>
    </lineage>
</organism>
<protein>
    <submittedName>
        <fullName evidence="2">GlsB/YeaQ/YmgE family stress response membrane protein</fullName>
    </submittedName>
</protein>
<proteinExistence type="predicted"/>
<feature type="transmembrane region" description="Helical" evidence="1">
    <location>
        <begin position="80"/>
        <end position="99"/>
    </location>
</feature>
<keyword evidence="3" id="KW-1185">Reference proteome</keyword>
<keyword evidence="1" id="KW-0812">Transmembrane</keyword>
<accession>A0ABW3W2A0</accession>
<evidence type="ECO:0000313" key="3">
    <source>
        <dbReference type="Proteomes" id="UP001597229"/>
    </source>
</evidence>
<keyword evidence="1" id="KW-1133">Transmembrane helix</keyword>
<sequence length="103" mass="11183">MLWTIIVTLVGGTIIGLIGKAVAPGDRTRFPLWLTIVCGIVGMFAGSWVYWGLFGHDNPPFDGHKAVWDNATNGIDWMRHLWQVVVAAVAVIVAAIVTGRKKA</sequence>
<reference evidence="3" key="1">
    <citation type="journal article" date="2019" name="Int. J. Syst. Evol. Microbiol.">
        <title>The Global Catalogue of Microorganisms (GCM) 10K type strain sequencing project: providing services to taxonomists for standard genome sequencing and annotation.</title>
        <authorList>
            <consortium name="The Broad Institute Genomics Platform"/>
            <consortium name="The Broad Institute Genome Sequencing Center for Infectious Disease"/>
            <person name="Wu L."/>
            <person name="Ma J."/>
        </authorList>
    </citation>
    <scope>NUCLEOTIDE SEQUENCE [LARGE SCALE GENOMIC DNA]</scope>
    <source>
        <strain evidence="3">CCUG 52478</strain>
    </source>
</reference>
<dbReference type="RefSeq" id="WP_367921567.1">
    <property type="nucleotide sequence ID" value="NZ_BAABAC010000044.1"/>
</dbReference>
<dbReference type="Proteomes" id="UP001597229">
    <property type="component" value="Unassembled WGS sequence"/>
</dbReference>
<gene>
    <name evidence="2" type="ORF">ACFQ3F_12535</name>
</gene>